<evidence type="ECO:0000259" key="10">
    <source>
        <dbReference type="Pfam" id="PF00122"/>
    </source>
</evidence>
<dbReference type="InterPro" id="IPR018303">
    <property type="entry name" value="ATPase_P-typ_P_site"/>
</dbReference>
<keyword evidence="9" id="KW-0067">ATP-binding</keyword>
<dbReference type="InterPro" id="IPR012312">
    <property type="entry name" value="Hemerythrin-like"/>
</dbReference>
<dbReference type="InterPro" id="IPR008250">
    <property type="entry name" value="ATPase_P-typ_transduc_dom_A_sf"/>
</dbReference>
<dbReference type="GO" id="GO:0019829">
    <property type="term" value="F:ATPase-coupled monoatomic cation transmembrane transporter activity"/>
    <property type="evidence" value="ECO:0007669"/>
    <property type="project" value="InterPro"/>
</dbReference>
<dbReference type="OrthoDB" id="7059309at2"/>
<dbReference type="InterPro" id="IPR051014">
    <property type="entry name" value="Cation_Transport_ATPase_IB"/>
</dbReference>
<feature type="domain" description="Hemerythrin-like" evidence="11">
    <location>
        <begin position="626"/>
        <end position="761"/>
    </location>
</feature>
<keyword evidence="6" id="KW-1278">Translocase</keyword>
<dbReference type="Pfam" id="PF01814">
    <property type="entry name" value="Hemerythrin"/>
    <property type="match status" value="1"/>
</dbReference>
<evidence type="ECO:0000313" key="12">
    <source>
        <dbReference type="EMBL" id="BAX91294.1"/>
    </source>
</evidence>
<feature type="transmembrane region" description="Helical" evidence="9">
    <location>
        <begin position="12"/>
        <end position="32"/>
    </location>
</feature>
<dbReference type="InterPro" id="IPR023299">
    <property type="entry name" value="ATPase_P-typ_cyto_dom_N"/>
</dbReference>
<evidence type="ECO:0000256" key="3">
    <source>
        <dbReference type="ARBA" id="ARBA00022475"/>
    </source>
</evidence>
<protein>
    <submittedName>
        <fullName evidence="12">ATPase P</fullName>
    </submittedName>
</protein>
<dbReference type="Pfam" id="PF00702">
    <property type="entry name" value="Hydrolase"/>
    <property type="match status" value="1"/>
</dbReference>
<feature type="transmembrane region" description="Helical" evidence="9">
    <location>
        <begin position="233"/>
        <end position="252"/>
    </location>
</feature>
<dbReference type="SUPFAM" id="SSF81665">
    <property type="entry name" value="Calcium ATPase, transmembrane domain M"/>
    <property type="match status" value="1"/>
</dbReference>
<feature type="transmembrane region" description="Helical" evidence="9">
    <location>
        <begin position="69"/>
        <end position="96"/>
    </location>
</feature>
<evidence type="ECO:0000256" key="6">
    <source>
        <dbReference type="ARBA" id="ARBA00022967"/>
    </source>
</evidence>
<evidence type="ECO:0000256" key="1">
    <source>
        <dbReference type="ARBA" id="ARBA00004651"/>
    </source>
</evidence>
<dbReference type="Gene3D" id="1.20.120.520">
    <property type="entry name" value="nmb1532 protein domain like"/>
    <property type="match status" value="1"/>
</dbReference>
<dbReference type="SFLD" id="SFLDF00027">
    <property type="entry name" value="p-type_atpase"/>
    <property type="match status" value="1"/>
</dbReference>
<feature type="transmembrane region" description="Helical" evidence="9">
    <location>
        <begin position="39"/>
        <end position="57"/>
    </location>
</feature>
<dbReference type="KEGG" id="mshg:MSG_01135"/>
<evidence type="ECO:0000256" key="7">
    <source>
        <dbReference type="ARBA" id="ARBA00022989"/>
    </source>
</evidence>
<keyword evidence="5 9" id="KW-0479">Metal-binding</keyword>
<dbReference type="NCBIfam" id="TIGR01494">
    <property type="entry name" value="ATPase_P-type"/>
    <property type="match status" value="2"/>
</dbReference>
<feature type="domain" description="P-type ATPase A" evidence="10">
    <location>
        <begin position="118"/>
        <end position="216"/>
    </location>
</feature>
<gene>
    <name evidence="12" type="ORF">MSG_01135</name>
</gene>
<proteinExistence type="inferred from homology"/>
<keyword evidence="4 9" id="KW-0812">Transmembrane</keyword>
<dbReference type="PRINTS" id="PR00119">
    <property type="entry name" value="CATATPASE"/>
</dbReference>
<dbReference type="NCBIfam" id="TIGR01525">
    <property type="entry name" value="ATPase-IB_hvy"/>
    <property type="match status" value="1"/>
</dbReference>
<sequence>MRSRLRRSVEPILVTVTVGAWLGGGIAWLAHARRLADDCWIAGTLTAAVPAAVWVLASLRRRRFGVDLIAVLSLVGTLLVGEYFAGAVIAVMLGTGRALEAAAERRATHDLRALLEHAPRFARRREGSAVTLTALQDVAVDDLLVVGPGEVVPVDGRVADAVAVLDESVLTGEPLHIERGVGEPVRSGVVNAGGAFEIRATATAEGSTYAQIVRLAAQAGAQNAPVVRLADRYAMWFLPLTLLVAGGAWLGSGSPVRAVAVLVVATPCPLLLAAPVAIVSGLSRASRHGVVVRGGAALENLGQATTLVMDKTGTLTMGRPAVIDVTAAAGLDAIEILRLAACVDQLSPHVLAEAIVTEALTRGLQLSLPTEVVEEPGRGVTATVGNQRVQVGKLTGEAPDAAWARAVLNRALLDSAAIAWVCIDGRPAGAVLLRDPLRRHAPRTVRRLRGAGLSRLVMLTGDRVGPAREVAAVLGLDDVYAEQSPADKVAAVRAEQARAVTVMVGDGVNDAPALAAATVGVAMGARGSTASSEAADIVLTTDRLDRLADAMDIARWSRRIAVQSAVVGMTLSLAAMIVAAIGWLPPAAGALLQEAIDVAVILNALRALRGDPAGEVDLPSRTERMLRRFDAEHDELRAIVGLLRAAADRLATEPNQAVLQEISRVHTLLTDRILPHEQAEETQLYPALAHPLGSGEATATMSRTHAEITRLADRIGAHLELARGAGGLETDQVNDLLACLYGLHALLLLHFVQEEENYFTLAEEDALQHSAADELAARPADRIVERDALGQQLQRRAEVVGRHVDDVGIQRVTRDR</sequence>
<dbReference type="InterPro" id="IPR059000">
    <property type="entry name" value="ATPase_P-type_domA"/>
</dbReference>
<dbReference type="GO" id="GO:0046872">
    <property type="term" value="F:metal ion binding"/>
    <property type="evidence" value="ECO:0007669"/>
    <property type="project" value="UniProtKB-KW"/>
</dbReference>
<dbReference type="Pfam" id="PF00122">
    <property type="entry name" value="E1-E2_ATPase"/>
    <property type="match status" value="1"/>
</dbReference>
<keyword evidence="7 9" id="KW-1133">Transmembrane helix</keyword>
<name>A0A1Z4EEC1_9MYCO</name>
<dbReference type="Gene3D" id="3.40.50.1000">
    <property type="entry name" value="HAD superfamily/HAD-like"/>
    <property type="match status" value="1"/>
</dbReference>
<evidence type="ECO:0000259" key="11">
    <source>
        <dbReference type="Pfam" id="PF01814"/>
    </source>
</evidence>
<dbReference type="GO" id="GO:0016887">
    <property type="term" value="F:ATP hydrolysis activity"/>
    <property type="evidence" value="ECO:0007669"/>
    <property type="project" value="InterPro"/>
</dbReference>
<dbReference type="InterPro" id="IPR023214">
    <property type="entry name" value="HAD_sf"/>
</dbReference>
<dbReference type="PANTHER" id="PTHR48085:SF5">
    <property type="entry name" value="CADMIUM_ZINC-TRANSPORTING ATPASE HMA4-RELATED"/>
    <property type="match status" value="1"/>
</dbReference>
<dbReference type="Gene3D" id="2.70.150.10">
    <property type="entry name" value="Calcium-transporting ATPase, cytoplasmic transduction domain A"/>
    <property type="match status" value="1"/>
</dbReference>
<dbReference type="InterPro" id="IPR044492">
    <property type="entry name" value="P_typ_ATPase_HD_dom"/>
</dbReference>
<dbReference type="GO" id="GO:0005524">
    <property type="term" value="F:ATP binding"/>
    <property type="evidence" value="ECO:0007669"/>
    <property type="project" value="UniProtKB-UniRule"/>
</dbReference>
<dbReference type="Gene3D" id="3.40.1110.10">
    <property type="entry name" value="Calcium-transporting ATPase, cytoplasmic domain N"/>
    <property type="match status" value="1"/>
</dbReference>
<dbReference type="InterPro" id="IPR027256">
    <property type="entry name" value="P-typ_ATPase_IB"/>
</dbReference>
<dbReference type="Proteomes" id="UP000217736">
    <property type="component" value="Chromosome"/>
</dbReference>
<reference evidence="13" key="1">
    <citation type="submission" date="2017-06" db="EMBL/GenBank/DDBJ databases">
        <title>Complete Genome Sequence of Mycobacterium shigaense.</title>
        <authorList>
            <person name="Fukano H."/>
            <person name="Yoshida M."/>
            <person name="Kazumi Y."/>
            <person name="Ogura Y."/>
            <person name="Mitarai S."/>
            <person name="Hayashi T."/>
            <person name="Hoshino Y."/>
        </authorList>
    </citation>
    <scope>NUCLEOTIDE SEQUENCE [LARGE SCALE GENOMIC DNA]</scope>
    <source>
        <strain evidence="13">UN-152</strain>
    </source>
</reference>
<feature type="transmembrane region" description="Helical" evidence="9">
    <location>
        <begin position="258"/>
        <end position="279"/>
    </location>
</feature>
<keyword evidence="8 9" id="KW-0472">Membrane</keyword>
<dbReference type="SFLD" id="SFLDG00002">
    <property type="entry name" value="C1.7:_P-type_atpase_like"/>
    <property type="match status" value="1"/>
</dbReference>
<keyword evidence="3 9" id="KW-1003">Cell membrane</keyword>
<dbReference type="InterPro" id="IPR036412">
    <property type="entry name" value="HAD-like_sf"/>
</dbReference>
<dbReference type="InterPro" id="IPR023298">
    <property type="entry name" value="ATPase_P-typ_TM_dom_sf"/>
</dbReference>
<evidence type="ECO:0000256" key="8">
    <source>
        <dbReference type="ARBA" id="ARBA00023136"/>
    </source>
</evidence>
<dbReference type="SUPFAM" id="SSF81653">
    <property type="entry name" value="Calcium ATPase, transduction domain A"/>
    <property type="match status" value="1"/>
</dbReference>
<dbReference type="PROSITE" id="PS00154">
    <property type="entry name" value="ATPASE_E1_E2"/>
    <property type="match status" value="1"/>
</dbReference>
<comment type="subcellular location">
    <subcellularLocation>
        <location evidence="1">Cell membrane</location>
        <topology evidence="1">Multi-pass membrane protein</topology>
    </subcellularLocation>
</comment>
<dbReference type="GO" id="GO:0005886">
    <property type="term" value="C:plasma membrane"/>
    <property type="evidence" value="ECO:0007669"/>
    <property type="project" value="UniProtKB-SubCell"/>
</dbReference>
<evidence type="ECO:0000256" key="5">
    <source>
        <dbReference type="ARBA" id="ARBA00022723"/>
    </source>
</evidence>
<keyword evidence="13" id="KW-1185">Reference proteome</keyword>
<dbReference type="PANTHER" id="PTHR48085">
    <property type="entry name" value="CADMIUM/ZINC-TRANSPORTING ATPASE HMA2-RELATED"/>
    <property type="match status" value="1"/>
</dbReference>
<keyword evidence="9" id="KW-0547">Nucleotide-binding</keyword>
<evidence type="ECO:0000313" key="13">
    <source>
        <dbReference type="Proteomes" id="UP000217736"/>
    </source>
</evidence>
<dbReference type="InterPro" id="IPR001757">
    <property type="entry name" value="P_typ_ATPase"/>
</dbReference>
<dbReference type="GO" id="GO:0015086">
    <property type="term" value="F:cadmium ion transmembrane transporter activity"/>
    <property type="evidence" value="ECO:0007669"/>
    <property type="project" value="TreeGrafter"/>
</dbReference>
<dbReference type="AlphaFoldDB" id="A0A1Z4EEC1"/>
<dbReference type="SUPFAM" id="SSF56784">
    <property type="entry name" value="HAD-like"/>
    <property type="match status" value="1"/>
</dbReference>
<comment type="similarity">
    <text evidence="2 9">Belongs to the cation transport ATPase (P-type) (TC 3.A.3) family. Type IB subfamily.</text>
</comment>
<organism evidence="12 13">
    <name type="scientific">Mycobacterium shigaense</name>
    <dbReference type="NCBI Taxonomy" id="722731"/>
    <lineage>
        <taxon>Bacteria</taxon>
        <taxon>Bacillati</taxon>
        <taxon>Actinomycetota</taxon>
        <taxon>Actinomycetes</taxon>
        <taxon>Mycobacteriales</taxon>
        <taxon>Mycobacteriaceae</taxon>
        <taxon>Mycobacterium</taxon>
        <taxon>Mycobacterium simiae complex</taxon>
    </lineage>
</organism>
<dbReference type="EMBL" id="AP018164">
    <property type="protein sequence ID" value="BAX91294.1"/>
    <property type="molecule type" value="Genomic_DNA"/>
</dbReference>
<dbReference type="SFLD" id="SFLDS00003">
    <property type="entry name" value="Haloacid_Dehalogenase"/>
    <property type="match status" value="1"/>
</dbReference>
<accession>A0A1Z4EEC1</accession>
<dbReference type="NCBIfam" id="TIGR01512">
    <property type="entry name" value="ATPase-IB2_Cd"/>
    <property type="match status" value="1"/>
</dbReference>
<evidence type="ECO:0000256" key="4">
    <source>
        <dbReference type="ARBA" id="ARBA00022692"/>
    </source>
</evidence>
<evidence type="ECO:0000256" key="9">
    <source>
        <dbReference type="RuleBase" id="RU362081"/>
    </source>
</evidence>
<evidence type="ECO:0000256" key="2">
    <source>
        <dbReference type="ARBA" id="ARBA00006024"/>
    </source>
</evidence>